<dbReference type="Pfam" id="PF04468">
    <property type="entry name" value="PSP1"/>
    <property type="match status" value="1"/>
</dbReference>
<keyword evidence="4" id="KW-1185">Reference proteome</keyword>
<gene>
    <name evidence="3" type="ORF">PSACC_02596</name>
</gene>
<evidence type="ECO:0000313" key="4">
    <source>
        <dbReference type="Proteomes" id="UP000240830"/>
    </source>
</evidence>
<dbReference type="GO" id="GO:0005737">
    <property type="term" value="C:cytoplasm"/>
    <property type="evidence" value="ECO:0007669"/>
    <property type="project" value="TreeGrafter"/>
</dbReference>
<feature type="region of interest" description="Disordered" evidence="1">
    <location>
        <begin position="173"/>
        <end position="200"/>
    </location>
</feature>
<sequence length="659" mass="72116">MQPSIESAPEVLVGTRPKWNSIVKSDDQDRIGKPIVMPGMQSNQRSRSESVPEIRTTCATSPEGSLLLSSNLGADSLSKMLDISLKWDQPDQAISPLSPLRSPIVADWKAVGSPIAPPSQDEKKMFNGPSSEATANKSPPSETASRIRRQRAMSLSEKGVFSQRPFSPFDLQKLEIDSLNGEPEKSSISNATSPDKLGRPNLSLQVAQLPPELHKELGVENADEATEIFKRSSMDSLRVKNTSQSPIDSDSSPAKQPLSTMPSLFGRMPFGPAAMVFGSEQQPPKDAAESEDMDELKGDGFGRRHSSLFGLPADWSNEAPSEFSVDDYFTNATLSRAHPRRHSIAATALFPEVEEHLGSLSLSSNHLESSLSPSAASFHFRGYGSQSAASILDYMSMASSGDDMIGSLHGASYPSISSSSMRDASFQLSSYKGPLYAVEFKAGRTEIFYVLEIDGKPQLRGVRVGDLVIVEADRGEDLGKVTIEITVDKLKQLMMPGSEAHNRADKDSDILTPELAALVHSKEIVPKRIHRLAQQSDLKLLQAKAQEEAIAMVRCQSRIRQKKLPMEVVDAEYQWDRNKLTFYFCADRRIDFRELVRDLFRIYKTRIWMCAVDKSSPRMLMYTSPSGAAGSASLGMSSGDASVPSTTFFSFGGGHPNLS</sequence>
<reference evidence="3 4" key="1">
    <citation type="submission" date="2016-10" db="EMBL/GenBank/DDBJ databases">
        <title>The genome of Paramicrosporidium saccamoebae is the missing link in understanding Cryptomycota and Microsporidia evolution.</title>
        <authorList>
            <person name="Quandt C.A."/>
            <person name="Beaudet D."/>
            <person name="Corsaro D."/>
            <person name="Michel R."/>
            <person name="Corradi N."/>
            <person name="James T."/>
        </authorList>
    </citation>
    <scope>NUCLEOTIDE SEQUENCE [LARGE SCALE GENOMIC DNA]</scope>
    <source>
        <strain evidence="3 4">KSL3</strain>
    </source>
</reference>
<dbReference type="NCBIfam" id="NF041131">
    <property type="entry name" value="RicT_YaaT_fam"/>
    <property type="match status" value="1"/>
</dbReference>
<feature type="region of interest" description="Disordered" evidence="1">
    <location>
        <begin position="111"/>
        <end position="160"/>
    </location>
</feature>
<evidence type="ECO:0000256" key="1">
    <source>
        <dbReference type="SAM" id="MobiDB-lite"/>
    </source>
</evidence>
<dbReference type="PROSITE" id="PS51411">
    <property type="entry name" value="PSP1_C"/>
    <property type="match status" value="1"/>
</dbReference>
<accession>A0A2H9TIY5</accession>
<dbReference type="AlphaFoldDB" id="A0A2H9TIY5"/>
<dbReference type="Proteomes" id="UP000240830">
    <property type="component" value="Unassembled WGS sequence"/>
</dbReference>
<dbReference type="PANTHER" id="PTHR43830:SF3">
    <property type="entry name" value="PROTEIN PSP1"/>
    <property type="match status" value="1"/>
</dbReference>
<name>A0A2H9TIY5_9FUNG</name>
<proteinExistence type="predicted"/>
<evidence type="ECO:0000259" key="2">
    <source>
        <dbReference type="PROSITE" id="PS51411"/>
    </source>
</evidence>
<dbReference type="InterPro" id="IPR047767">
    <property type="entry name" value="PSP1-like"/>
</dbReference>
<feature type="compositionally biased region" description="Polar residues" evidence="1">
    <location>
        <begin position="239"/>
        <end position="257"/>
    </location>
</feature>
<evidence type="ECO:0000313" key="3">
    <source>
        <dbReference type="EMBL" id="PJF17590.1"/>
    </source>
</evidence>
<feature type="domain" description="PSP1 C-terminal" evidence="2">
    <location>
        <begin position="527"/>
        <end position="612"/>
    </location>
</feature>
<organism evidence="3 4">
    <name type="scientific">Paramicrosporidium saccamoebae</name>
    <dbReference type="NCBI Taxonomy" id="1246581"/>
    <lineage>
        <taxon>Eukaryota</taxon>
        <taxon>Fungi</taxon>
        <taxon>Fungi incertae sedis</taxon>
        <taxon>Cryptomycota</taxon>
        <taxon>Cryptomycota incertae sedis</taxon>
        <taxon>Paramicrosporidium</taxon>
    </lineage>
</organism>
<dbReference type="PANTHER" id="PTHR43830">
    <property type="entry name" value="PROTEIN PSP1"/>
    <property type="match status" value="1"/>
</dbReference>
<feature type="region of interest" description="Disordered" evidence="1">
    <location>
        <begin position="30"/>
        <end position="53"/>
    </location>
</feature>
<feature type="region of interest" description="Disordered" evidence="1">
    <location>
        <begin position="236"/>
        <end position="257"/>
    </location>
</feature>
<dbReference type="OrthoDB" id="243127at2759"/>
<protein>
    <recommendedName>
        <fullName evidence="2">PSP1 C-terminal domain-containing protein</fullName>
    </recommendedName>
</protein>
<comment type="caution">
    <text evidence="3">The sequence shown here is derived from an EMBL/GenBank/DDBJ whole genome shotgun (WGS) entry which is preliminary data.</text>
</comment>
<dbReference type="InterPro" id="IPR007557">
    <property type="entry name" value="PSP1_C"/>
</dbReference>
<dbReference type="EMBL" id="MTSL01000169">
    <property type="protein sequence ID" value="PJF17590.1"/>
    <property type="molecule type" value="Genomic_DNA"/>
</dbReference>
<feature type="compositionally biased region" description="Polar residues" evidence="1">
    <location>
        <begin position="128"/>
        <end position="144"/>
    </location>
</feature>